<dbReference type="AlphaFoldDB" id="A0AA88RIZ8"/>
<evidence type="ECO:0000256" key="2">
    <source>
        <dbReference type="ARBA" id="ARBA00012483"/>
    </source>
</evidence>
<dbReference type="InterPro" id="IPR013083">
    <property type="entry name" value="Znf_RING/FYVE/PHD"/>
</dbReference>
<evidence type="ECO:0000256" key="1">
    <source>
        <dbReference type="ARBA" id="ARBA00000900"/>
    </source>
</evidence>
<dbReference type="PROSITE" id="PS50089">
    <property type="entry name" value="ZF_RING_2"/>
    <property type="match status" value="1"/>
</dbReference>
<evidence type="ECO:0000259" key="7">
    <source>
        <dbReference type="PROSITE" id="PS50089"/>
    </source>
</evidence>
<accession>A0AA88RIZ8</accession>
<evidence type="ECO:0000256" key="6">
    <source>
        <dbReference type="PROSITE-ProRule" id="PRU00175"/>
    </source>
</evidence>
<keyword evidence="5" id="KW-0862">Zinc</keyword>
<dbReference type="GO" id="GO:0016567">
    <property type="term" value="P:protein ubiquitination"/>
    <property type="evidence" value="ECO:0007669"/>
    <property type="project" value="TreeGrafter"/>
</dbReference>
<evidence type="ECO:0000313" key="8">
    <source>
        <dbReference type="EMBL" id="KAK2990663.1"/>
    </source>
</evidence>
<comment type="catalytic activity">
    <reaction evidence="1">
        <text>S-ubiquitinyl-[E2 ubiquitin-conjugating enzyme]-L-cysteine + [acceptor protein]-L-lysine = [E2 ubiquitin-conjugating enzyme]-L-cysteine + N(6)-ubiquitinyl-[acceptor protein]-L-lysine.</text>
        <dbReference type="EC" id="2.3.2.27"/>
    </reaction>
</comment>
<protein>
    <recommendedName>
        <fullName evidence="2">RING-type E3 ubiquitin transferase</fullName>
        <ecNumber evidence="2">2.3.2.27</ecNumber>
    </recommendedName>
</protein>
<organism evidence="8 9">
    <name type="scientific">Escallonia rubra</name>
    <dbReference type="NCBI Taxonomy" id="112253"/>
    <lineage>
        <taxon>Eukaryota</taxon>
        <taxon>Viridiplantae</taxon>
        <taxon>Streptophyta</taxon>
        <taxon>Embryophyta</taxon>
        <taxon>Tracheophyta</taxon>
        <taxon>Spermatophyta</taxon>
        <taxon>Magnoliopsida</taxon>
        <taxon>eudicotyledons</taxon>
        <taxon>Gunneridae</taxon>
        <taxon>Pentapetalae</taxon>
        <taxon>asterids</taxon>
        <taxon>campanulids</taxon>
        <taxon>Escalloniales</taxon>
        <taxon>Escalloniaceae</taxon>
        <taxon>Escallonia</taxon>
    </lineage>
</organism>
<reference evidence="8" key="1">
    <citation type="submission" date="2022-12" db="EMBL/GenBank/DDBJ databases">
        <title>Draft genome assemblies for two species of Escallonia (Escalloniales).</title>
        <authorList>
            <person name="Chanderbali A."/>
            <person name="Dervinis C."/>
            <person name="Anghel I."/>
            <person name="Soltis D."/>
            <person name="Soltis P."/>
            <person name="Zapata F."/>
        </authorList>
    </citation>
    <scope>NUCLEOTIDE SEQUENCE</scope>
    <source>
        <strain evidence="8">UCBG92.1500</strain>
        <tissue evidence="8">Leaf</tissue>
    </source>
</reference>
<proteinExistence type="predicted"/>
<dbReference type="EC" id="2.3.2.27" evidence="2"/>
<evidence type="ECO:0000256" key="5">
    <source>
        <dbReference type="ARBA" id="ARBA00022833"/>
    </source>
</evidence>
<keyword evidence="3" id="KW-0479">Metal-binding</keyword>
<dbReference type="PANTHER" id="PTHR15710">
    <property type="entry name" value="E3 UBIQUITIN-PROTEIN LIGASE PRAJA"/>
    <property type="match status" value="1"/>
</dbReference>
<gene>
    <name evidence="8" type="ORF">RJ640_024626</name>
</gene>
<dbReference type="Pfam" id="PF13639">
    <property type="entry name" value="zf-RING_2"/>
    <property type="match status" value="1"/>
</dbReference>
<dbReference type="SUPFAM" id="SSF57850">
    <property type="entry name" value="RING/U-box"/>
    <property type="match status" value="1"/>
</dbReference>
<dbReference type="SMART" id="SM00184">
    <property type="entry name" value="RING"/>
    <property type="match status" value="1"/>
</dbReference>
<keyword evidence="4 6" id="KW-0863">Zinc-finger</keyword>
<dbReference type="GO" id="GO:0005737">
    <property type="term" value="C:cytoplasm"/>
    <property type="evidence" value="ECO:0007669"/>
    <property type="project" value="TreeGrafter"/>
</dbReference>
<evidence type="ECO:0000313" key="9">
    <source>
        <dbReference type="Proteomes" id="UP001187471"/>
    </source>
</evidence>
<keyword evidence="9" id="KW-1185">Reference proteome</keyword>
<name>A0AA88RIZ8_9ASTE</name>
<evidence type="ECO:0000256" key="3">
    <source>
        <dbReference type="ARBA" id="ARBA00022723"/>
    </source>
</evidence>
<dbReference type="Gene3D" id="3.30.40.10">
    <property type="entry name" value="Zinc/RING finger domain, C3HC4 (zinc finger)"/>
    <property type="match status" value="1"/>
</dbReference>
<dbReference type="PANTHER" id="PTHR15710:SF243">
    <property type="entry name" value="E3 UBIQUITIN-PROTEIN LIGASE PRAJA-2 ISOFORM X1"/>
    <property type="match status" value="1"/>
</dbReference>
<feature type="domain" description="RING-type" evidence="7">
    <location>
        <begin position="156"/>
        <end position="197"/>
    </location>
</feature>
<dbReference type="EMBL" id="JAVXUO010000633">
    <property type="protein sequence ID" value="KAK2990663.1"/>
    <property type="molecule type" value="Genomic_DNA"/>
</dbReference>
<dbReference type="Proteomes" id="UP001187471">
    <property type="component" value="Unassembled WGS sequence"/>
</dbReference>
<sequence length="203" mass="22285">MALVFRRLSTLVHKPTSGGSNEAAGGGDEAAGSGDEAAVIAMERAMAEEQRQAVLRDQLYGTIQLWPGRGIMWYEDYIKFIVGNSVLDKANLDEDYEQYLVQSLVDQASREISTAGQSLWGISGATVEYLPATESSVQALEKVSYEGDGLNTTEPCAVCLDEMLLATQVTRMPCSHKFHGECILRWLKESHDCPLCRHKLPTA</sequence>
<dbReference type="GO" id="GO:0061630">
    <property type="term" value="F:ubiquitin protein ligase activity"/>
    <property type="evidence" value="ECO:0007669"/>
    <property type="project" value="UniProtKB-EC"/>
</dbReference>
<dbReference type="InterPro" id="IPR001841">
    <property type="entry name" value="Znf_RING"/>
</dbReference>
<evidence type="ECO:0000256" key="4">
    <source>
        <dbReference type="ARBA" id="ARBA00022771"/>
    </source>
</evidence>
<comment type="caution">
    <text evidence="8">The sequence shown here is derived from an EMBL/GenBank/DDBJ whole genome shotgun (WGS) entry which is preliminary data.</text>
</comment>
<dbReference type="GO" id="GO:0008270">
    <property type="term" value="F:zinc ion binding"/>
    <property type="evidence" value="ECO:0007669"/>
    <property type="project" value="UniProtKB-KW"/>
</dbReference>